<comment type="subcellular location">
    <subcellularLocation>
        <location evidence="1">Mitochondrion membrane</location>
        <topology evidence="1">Multi-pass membrane protein</topology>
    </subcellularLocation>
</comment>
<evidence type="ECO:0000256" key="8">
    <source>
        <dbReference type="ARBA" id="ARBA00023136"/>
    </source>
</evidence>
<dbReference type="Proteomes" id="UP001558652">
    <property type="component" value="Unassembled WGS sequence"/>
</dbReference>
<keyword evidence="6" id="KW-1133">Transmembrane helix</keyword>
<keyword evidence="8 10" id="KW-0472">Membrane</keyword>
<feature type="repeat" description="Solcar" evidence="10">
    <location>
        <begin position="17"/>
        <end position="102"/>
    </location>
</feature>
<evidence type="ECO:0000256" key="10">
    <source>
        <dbReference type="PROSITE-ProRule" id="PRU00282"/>
    </source>
</evidence>
<accession>A0ABD0YIK1</accession>
<evidence type="ECO:0000256" key="3">
    <source>
        <dbReference type="ARBA" id="ARBA00022448"/>
    </source>
</evidence>
<evidence type="ECO:0000256" key="7">
    <source>
        <dbReference type="ARBA" id="ARBA00023128"/>
    </source>
</evidence>
<dbReference type="PROSITE" id="PS50920">
    <property type="entry name" value="SOLCAR"/>
    <property type="match status" value="1"/>
</dbReference>
<name>A0ABD0YIK1_9HEMI</name>
<evidence type="ECO:0000256" key="11">
    <source>
        <dbReference type="RuleBase" id="RU000488"/>
    </source>
</evidence>
<dbReference type="Pfam" id="PF00153">
    <property type="entry name" value="Mito_carr"/>
    <property type="match status" value="1"/>
</dbReference>
<evidence type="ECO:0000313" key="12">
    <source>
        <dbReference type="EMBL" id="KAL1130429.1"/>
    </source>
</evidence>
<dbReference type="EMBL" id="JBFDAA010000007">
    <property type="protein sequence ID" value="KAL1130429.1"/>
    <property type="molecule type" value="Genomic_DNA"/>
</dbReference>
<dbReference type="PANTHER" id="PTHR45788:SF4">
    <property type="entry name" value="TRICARBOXYLATE TRANSPORT PROTEIN, MITOCHONDRIAL"/>
    <property type="match status" value="1"/>
</dbReference>
<keyword evidence="3 11" id="KW-0813">Transport</keyword>
<dbReference type="PANTHER" id="PTHR45788">
    <property type="entry name" value="SUCCINATE/FUMARATE MITOCHONDRIAL TRANSPORTER-RELATED"/>
    <property type="match status" value="1"/>
</dbReference>
<evidence type="ECO:0000256" key="4">
    <source>
        <dbReference type="ARBA" id="ARBA00022692"/>
    </source>
</evidence>
<keyword evidence="4 10" id="KW-0812">Transmembrane</keyword>
<keyword evidence="13" id="KW-1185">Reference proteome</keyword>
<keyword evidence="7" id="KW-0496">Mitochondrion</keyword>
<evidence type="ECO:0000256" key="1">
    <source>
        <dbReference type="ARBA" id="ARBA00004225"/>
    </source>
</evidence>
<keyword evidence="5" id="KW-0677">Repeat</keyword>
<proteinExistence type="inferred from homology"/>
<evidence type="ECO:0000256" key="2">
    <source>
        <dbReference type="ARBA" id="ARBA00006375"/>
    </source>
</evidence>
<dbReference type="Gene3D" id="1.50.40.10">
    <property type="entry name" value="Mitochondrial carrier domain"/>
    <property type="match status" value="1"/>
</dbReference>
<dbReference type="InterPro" id="IPR023395">
    <property type="entry name" value="MCP_dom_sf"/>
</dbReference>
<sequence>MNTHEDRYRRRDAHVPADFRFIGSLDVIVGVTSALINNPVDVVKTRMQYPQTNKLEGVVDCVTKTIEKEGFTNFYKRTVPRLLGSGLDAAFTLMDYDSLRNILTGRK</sequence>
<reference evidence="12 13" key="1">
    <citation type="submission" date="2024-07" db="EMBL/GenBank/DDBJ databases">
        <title>Chromosome-level genome assembly of the water stick insect Ranatra chinensis (Heteroptera: Nepidae).</title>
        <authorList>
            <person name="Liu X."/>
        </authorList>
    </citation>
    <scope>NUCLEOTIDE SEQUENCE [LARGE SCALE GENOMIC DNA]</scope>
    <source>
        <strain evidence="12">Cailab_2021Rc</strain>
        <tissue evidence="12">Muscle</tissue>
    </source>
</reference>
<dbReference type="SUPFAM" id="SSF103506">
    <property type="entry name" value="Mitochondrial carrier"/>
    <property type="match status" value="1"/>
</dbReference>
<dbReference type="InterPro" id="IPR049563">
    <property type="entry name" value="TXTP-like"/>
</dbReference>
<dbReference type="InterPro" id="IPR018108">
    <property type="entry name" value="MCP_transmembrane"/>
</dbReference>
<protein>
    <recommendedName>
        <fullName evidence="9">Citrate transport protein</fullName>
    </recommendedName>
</protein>
<dbReference type="AlphaFoldDB" id="A0ABD0YIK1"/>
<evidence type="ECO:0000256" key="5">
    <source>
        <dbReference type="ARBA" id="ARBA00022737"/>
    </source>
</evidence>
<gene>
    <name evidence="12" type="ORF">AAG570_011677</name>
</gene>
<organism evidence="12 13">
    <name type="scientific">Ranatra chinensis</name>
    <dbReference type="NCBI Taxonomy" id="642074"/>
    <lineage>
        <taxon>Eukaryota</taxon>
        <taxon>Metazoa</taxon>
        <taxon>Ecdysozoa</taxon>
        <taxon>Arthropoda</taxon>
        <taxon>Hexapoda</taxon>
        <taxon>Insecta</taxon>
        <taxon>Pterygota</taxon>
        <taxon>Neoptera</taxon>
        <taxon>Paraneoptera</taxon>
        <taxon>Hemiptera</taxon>
        <taxon>Heteroptera</taxon>
        <taxon>Panheteroptera</taxon>
        <taxon>Nepomorpha</taxon>
        <taxon>Nepidae</taxon>
        <taxon>Ranatrinae</taxon>
        <taxon>Ranatra</taxon>
    </lineage>
</organism>
<comment type="caution">
    <text evidence="12">The sequence shown here is derived from an EMBL/GenBank/DDBJ whole genome shotgun (WGS) entry which is preliminary data.</text>
</comment>
<comment type="similarity">
    <text evidence="2 11">Belongs to the mitochondrial carrier (TC 2.A.29) family.</text>
</comment>
<evidence type="ECO:0000256" key="9">
    <source>
        <dbReference type="ARBA" id="ARBA00042640"/>
    </source>
</evidence>
<evidence type="ECO:0000313" key="13">
    <source>
        <dbReference type="Proteomes" id="UP001558652"/>
    </source>
</evidence>
<evidence type="ECO:0000256" key="6">
    <source>
        <dbReference type="ARBA" id="ARBA00022989"/>
    </source>
</evidence>
<dbReference type="GO" id="GO:0031966">
    <property type="term" value="C:mitochondrial membrane"/>
    <property type="evidence" value="ECO:0007669"/>
    <property type="project" value="UniProtKB-SubCell"/>
</dbReference>